<evidence type="ECO:0000256" key="1">
    <source>
        <dbReference type="SAM" id="MobiDB-lite"/>
    </source>
</evidence>
<dbReference type="EMBL" id="NCKW01020422">
    <property type="protein sequence ID" value="POM57966.1"/>
    <property type="molecule type" value="Genomic_DNA"/>
</dbReference>
<sequence>MASVQDKQKENFDKHGRGNLNVFNVGSNKLKHLFIGPFPVLAGHGTAFTIGLPKSMAMRPAFYVGRLKRYHDPMDPSLQTGENQGESSPVRNEAKPLVNKSSRCRSL</sequence>
<evidence type="ECO:0000259" key="2">
    <source>
        <dbReference type="Pfam" id="PF24626"/>
    </source>
</evidence>
<proteinExistence type="predicted"/>
<dbReference type="Pfam" id="PF24626">
    <property type="entry name" value="SH3_Tf2-1"/>
    <property type="match status" value="1"/>
</dbReference>
<gene>
    <name evidence="3" type="ORF">PHPALM_37451</name>
</gene>
<feature type="compositionally biased region" description="Polar residues" evidence="1">
    <location>
        <begin position="77"/>
        <end position="90"/>
    </location>
</feature>
<feature type="region of interest" description="Disordered" evidence="1">
    <location>
        <begin position="73"/>
        <end position="107"/>
    </location>
</feature>
<protein>
    <submittedName>
        <fullName evidence="3">Pol protein</fullName>
    </submittedName>
</protein>
<accession>A0A2P4WXE4</accession>
<evidence type="ECO:0000313" key="4">
    <source>
        <dbReference type="Proteomes" id="UP000237271"/>
    </source>
</evidence>
<dbReference type="OrthoDB" id="3268967at2759"/>
<feature type="domain" description="Tf2-1-like SH3-like" evidence="2">
    <location>
        <begin position="25"/>
        <end position="71"/>
    </location>
</feature>
<evidence type="ECO:0000313" key="3">
    <source>
        <dbReference type="EMBL" id="POM57966.1"/>
    </source>
</evidence>
<dbReference type="AlphaFoldDB" id="A0A2P4WXE4"/>
<name>A0A2P4WXE4_9STRA</name>
<dbReference type="Proteomes" id="UP000237271">
    <property type="component" value="Unassembled WGS sequence"/>
</dbReference>
<organism evidence="3 4">
    <name type="scientific">Phytophthora palmivora</name>
    <dbReference type="NCBI Taxonomy" id="4796"/>
    <lineage>
        <taxon>Eukaryota</taxon>
        <taxon>Sar</taxon>
        <taxon>Stramenopiles</taxon>
        <taxon>Oomycota</taxon>
        <taxon>Peronosporomycetes</taxon>
        <taxon>Peronosporales</taxon>
        <taxon>Peronosporaceae</taxon>
        <taxon>Phytophthora</taxon>
    </lineage>
</organism>
<comment type="caution">
    <text evidence="3">The sequence shown here is derived from an EMBL/GenBank/DDBJ whole genome shotgun (WGS) entry which is preliminary data.</text>
</comment>
<dbReference type="InterPro" id="IPR056924">
    <property type="entry name" value="SH3_Tf2-1"/>
</dbReference>
<keyword evidence="4" id="KW-1185">Reference proteome</keyword>
<reference evidence="3 4" key="1">
    <citation type="journal article" date="2017" name="Genome Biol. Evol.">
        <title>Phytophthora megakarya and P. palmivora, closely related causal agents of cacao black pod rot, underwent increases in genome sizes and gene numbers by different mechanisms.</title>
        <authorList>
            <person name="Ali S.S."/>
            <person name="Shao J."/>
            <person name="Lary D.J."/>
            <person name="Kronmiller B."/>
            <person name="Shen D."/>
            <person name="Strem M.D."/>
            <person name="Amoako-Attah I."/>
            <person name="Akrofi A.Y."/>
            <person name="Begoude B.A."/>
            <person name="Ten Hoopen G.M."/>
            <person name="Coulibaly K."/>
            <person name="Kebe B.I."/>
            <person name="Melnick R.L."/>
            <person name="Guiltinan M.J."/>
            <person name="Tyler B.M."/>
            <person name="Meinhardt L.W."/>
            <person name="Bailey B.A."/>
        </authorList>
    </citation>
    <scope>NUCLEOTIDE SEQUENCE [LARGE SCALE GENOMIC DNA]</scope>
    <source>
        <strain evidence="4">sbr112.9</strain>
    </source>
</reference>